<protein>
    <submittedName>
        <fullName evidence="2">Uncharacterized protein</fullName>
    </submittedName>
</protein>
<dbReference type="EMBL" id="SLXM01000004">
    <property type="protein sequence ID" value="TCP25137.1"/>
    <property type="molecule type" value="Genomic_DNA"/>
</dbReference>
<keyword evidence="1" id="KW-1133">Transmembrane helix</keyword>
<keyword evidence="1" id="KW-0472">Membrane</keyword>
<keyword evidence="1" id="KW-0812">Transmembrane</keyword>
<feature type="transmembrane region" description="Helical" evidence="1">
    <location>
        <begin position="23"/>
        <end position="42"/>
    </location>
</feature>
<comment type="caution">
    <text evidence="2">The sequence shown here is derived from an EMBL/GenBank/DDBJ whole genome shotgun (WGS) entry which is preliminary data.</text>
</comment>
<dbReference type="Proteomes" id="UP000294564">
    <property type="component" value="Unassembled WGS sequence"/>
</dbReference>
<name>A0A4R2NTF6_9FLAO</name>
<proteinExistence type="predicted"/>
<evidence type="ECO:0000313" key="3">
    <source>
        <dbReference type="Proteomes" id="UP000294564"/>
    </source>
</evidence>
<organism evidence="2 3">
    <name type="scientific">Tenacibaculum skagerrakense</name>
    <dbReference type="NCBI Taxonomy" id="186571"/>
    <lineage>
        <taxon>Bacteria</taxon>
        <taxon>Pseudomonadati</taxon>
        <taxon>Bacteroidota</taxon>
        <taxon>Flavobacteriia</taxon>
        <taxon>Flavobacteriales</taxon>
        <taxon>Flavobacteriaceae</taxon>
        <taxon>Tenacibaculum</taxon>
    </lineage>
</organism>
<keyword evidence="3" id="KW-1185">Reference proteome</keyword>
<evidence type="ECO:0000313" key="2">
    <source>
        <dbReference type="EMBL" id="TCP25137.1"/>
    </source>
</evidence>
<sequence length="44" mass="4979">MIALVLELVIAFFISSWVNDQFGIFWAIVVFVIIMGISNSAFKK</sequence>
<evidence type="ECO:0000256" key="1">
    <source>
        <dbReference type="SAM" id="Phobius"/>
    </source>
</evidence>
<reference evidence="2 3" key="1">
    <citation type="submission" date="2019-03" db="EMBL/GenBank/DDBJ databases">
        <title>Genomic Encyclopedia of Type Strains, Phase IV (KMG-IV): sequencing the most valuable type-strain genomes for metagenomic binning, comparative biology and taxonomic classification.</title>
        <authorList>
            <person name="Goeker M."/>
        </authorList>
    </citation>
    <scope>NUCLEOTIDE SEQUENCE [LARGE SCALE GENOMIC DNA]</scope>
    <source>
        <strain evidence="2 3">DSM 14836</strain>
    </source>
</reference>
<gene>
    <name evidence="2" type="ORF">EV195_104170</name>
</gene>
<accession>A0A4R2NTF6</accession>
<dbReference type="AlphaFoldDB" id="A0A4R2NTF6"/>